<dbReference type="InterPro" id="IPR001387">
    <property type="entry name" value="Cro/C1-type_HTH"/>
</dbReference>
<dbReference type="SUPFAM" id="SSF47413">
    <property type="entry name" value="lambda repressor-like DNA-binding domains"/>
    <property type="match status" value="1"/>
</dbReference>
<keyword evidence="1" id="KW-0238">DNA-binding</keyword>
<dbReference type="EMBL" id="MSZX01000005">
    <property type="protein sequence ID" value="OPA77487.1"/>
    <property type="molecule type" value="Genomic_DNA"/>
</dbReference>
<dbReference type="AlphaFoldDB" id="A0A1T2XC51"/>
<dbReference type="Gene3D" id="1.10.260.40">
    <property type="entry name" value="lambda repressor-like DNA-binding domains"/>
    <property type="match status" value="1"/>
</dbReference>
<evidence type="ECO:0000259" key="2">
    <source>
        <dbReference type="PROSITE" id="PS50943"/>
    </source>
</evidence>
<evidence type="ECO:0000256" key="1">
    <source>
        <dbReference type="ARBA" id="ARBA00023125"/>
    </source>
</evidence>
<dbReference type="Proteomes" id="UP000190188">
    <property type="component" value="Unassembled WGS sequence"/>
</dbReference>
<dbReference type="RefSeq" id="WP_158081693.1">
    <property type="nucleotide sequence ID" value="NZ_MSZX01000005.1"/>
</dbReference>
<reference evidence="3 4" key="1">
    <citation type="submission" date="2017-01" db="EMBL/GenBank/DDBJ databases">
        <title>Genome analysis of Paenibacillus selenitrireducens ES3-24.</title>
        <authorList>
            <person name="Xu D."/>
            <person name="Yao R."/>
            <person name="Zheng S."/>
        </authorList>
    </citation>
    <scope>NUCLEOTIDE SEQUENCE [LARGE SCALE GENOMIC DNA]</scope>
    <source>
        <strain evidence="3 4">ES3-24</strain>
    </source>
</reference>
<evidence type="ECO:0000313" key="3">
    <source>
        <dbReference type="EMBL" id="OPA77487.1"/>
    </source>
</evidence>
<feature type="domain" description="HTH cro/C1-type" evidence="2">
    <location>
        <begin position="15"/>
        <end position="69"/>
    </location>
</feature>
<dbReference type="GO" id="GO:0003677">
    <property type="term" value="F:DNA binding"/>
    <property type="evidence" value="ECO:0007669"/>
    <property type="project" value="UniProtKB-KW"/>
</dbReference>
<dbReference type="OrthoDB" id="9812960at2"/>
<dbReference type="InterPro" id="IPR010982">
    <property type="entry name" value="Lambda_DNA-bd_dom_sf"/>
</dbReference>
<protein>
    <recommendedName>
        <fullName evidence="2">HTH cro/C1-type domain-containing protein</fullName>
    </recommendedName>
</protein>
<dbReference type="STRING" id="1324314.BVG16_13615"/>
<evidence type="ECO:0000313" key="4">
    <source>
        <dbReference type="Proteomes" id="UP000190188"/>
    </source>
</evidence>
<accession>A0A1T2XC51</accession>
<organism evidence="3 4">
    <name type="scientific">Paenibacillus selenitireducens</name>
    <dbReference type="NCBI Taxonomy" id="1324314"/>
    <lineage>
        <taxon>Bacteria</taxon>
        <taxon>Bacillati</taxon>
        <taxon>Bacillota</taxon>
        <taxon>Bacilli</taxon>
        <taxon>Bacillales</taxon>
        <taxon>Paenibacillaceae</taxon>
        <taxon>Paenibacillus</taxon>
    </lineage>
</organism>
<keyword evidence="4" id="KW-1185">Reference proteome</keyword>
<name>A0A1T2XC51_9BACL</name>
<dbReference type="CDD" id="cd00093">
    <property type="entry name" value="HTH_XRE"/>
    <property type="match status" value="1"/>
</dbReference>
<dbReference type="PROSITE" id="PS50943">
    <property type="entry name" value="HTH_CROC1"/>
    <property type="match status" value="1"/>
</dbReference>
<proteinExistence type="predicted"/>
<dbReference type="PANTHER" id="PTHR46558:SF11">
    <property type="entry name" value="HTH-TYPE TRANSCRIPTIONAL REGULATOR XRE"/>
    <property type="match status" value="1"/>
</dbReference>
<comment type="caution">
    <text evidence="3">The sequence shown here is derived from an EMBL/GenBank/DDBJ whole genome shotgun (WGS) entry which is preliminary data.</text>
</comment>
<dbReference type="SMART" id="SM00530">
    <property type="entry name" value="HTH_XRE"/>
    <property type="match status" value="1"/>
</dbReference>
<sequence>MDAVKENRILIGKRIRELREKKGYLQEQFANKIGSKRTAVSNYESGLSAPQPYMLAIIANELNTTVDYLVGATNIPSPRGIKSNSVTVDFSSDELSNYTFLLDDKELSIDEIKFAISFLRTTRK</sequence>
<dbReference type="PANTHER" id="PTHR46558">
    <property type="entry name" value="TRACRIPTIONAL REGULATORY PROTEIN-RELATED-RELATED"/>
    <property type="match status" value="1"/>
</dbReference>
<dbReference type="Pfam" id="PF01381">
    <property type="entry name" value="HTH_3"/>
    <property type="match status" value="1"/>
</dbReference>
<gene>
    <name evidence="3" type="ORF">BVG16_13615</name>
</gene>